<dbReference type="EMBL" id="CAFBIY010000109">
    <property type="protein sequence ID" value="CAB4852078.1"/>
    <property type="molecule type" value="Genomic_DNA"/>
</dbReference>
<evidence type="ECO:0000313" key="2">
    <source>
        <dbReference type="EMBL" id="CAB4852078.1"/>
    </source>
</evidence>
<accession>A0A6J7C5T9</accession>
<protein>
    <submittedName>
        <fullName evidence="2">Unannotated protein</fullName>
    </submittedName>
</protein>
<evidence type="ECO:0000256" key="1">
    <source>
        <dbReference type="SAM" id="MobiDB-lite"/>
    </source>
</evidence>
<name>A0A6J7C5T9_9ZZZZ</name>
<sequence>MGHLGEEAGGVVLERLEEDAVLGDLAGHLPVGAARHGHTHRAAGTVARETDDAHIVAEVLAAELGADASVLAELQHLLFKLDVAERVTQLAALGGQVVEVAGAGQLRRLDSALGARAADDHGEVVRRARRSAERLHLLEQPRQQRLLVEQGLRLLEQVALVRAAATLGHEQELVGVAIGGADLDLRRQVVAGVDLVVHVQRRHLAVAQVAGLVRVEHTAGDGLFVAAASADPLTLLGLHDRSAGVLAHRQHAAGGDGRVLQQVERHETVVVAGLGVAEDVAELLQMAGTQEVGDLAHRFLGDQRQRFRVDLQVRAEGRLHRAHMVGGDQTVGGVVVTEGEQFRELELGGSSHVLRLRPSPVHPETPSPSTSVSRA</sequence>
<reference evidence="2" key="1">
    <citation type="submission" date="2020-05" db="EMBL/GenBank/DDBJ databases">
        <authorList>
            <person name="Chiriac C."/>
            <person name="Salcher M."/>
            <person name="Ghai R."/>
            <person name="Kavagutti S V."/>
        </authorList>
    </citation>
    <scope>NUCLEOTIDE SEQUENCE</scope>
</reference>
<dbReference type="AlphaFoldDB" id="A0A6J7C5T9"/>
<gene>
    <name evidence="2" type="ORF">UFOPK3267_01874</name>
</gene>
<feature type="region of interest" description="Disordered" evidence="1">
    <location>
        <begin position="353"/>
        <end position="375"/>
    </location>
</feature>
<proteinExistence type="predicted"/>
<dbReference type="AntiFam" id="ANF00189">
    <property type="entry name" value="Shadow ORF (opposite fumA)"/>
</dbReference>
<organism evidence="2">
    <name type="scientific">freshwater metagenome</name>
    <dbReference type="NCBI Taxonomy" id="449393"/>
    <lineage>
        <taxon>unclassified sequences</taxon>
        <taxon>metagenomes</taxon>
        <taxon>ecological metagenomes</taxon>
    </lineage>
</organism>